<dbReference type="Proteomes" id="UP000467148">
    <property type="component" value="Chromosome"/>
</dbReference>
<accession>A0A7I7T776</accession>
<protein>
    <submittedName>
        <fullName evidence="1">Uncharacterized protein</fullName>
    </submittedName>
</protein>
<proteinExistence type="predicted"/>
<keyword evidence="2" id="KW-1185">Reference proteome</keyword>
<dbReference type="KEGG" id="mhev:MHEL_30930"/>
<dbReference type="AlphaFoldDB" id="A0A7I7T776"/>
<evidence type="ECO:0000313" key="1">
    <source>
        <dbReference type="EMBL" id="BBY64850.1"/>
    </source>
</evidence>
<gene>
    <name evidence="1" type="ORF">MHEL_30930</name>
</gene>
<reference evidence="1 2" key="1">
    <citation type="journal article" date="2019" name="Emerg. Microbes Infect.">
        <title>Comprehensive subspecies identification of 175 nontuberculous mycobacteria species based on 7547 genomic profiles.</title>
        <authorList>
            <person name="Matsumoto Y."/>
            <person name="Kinjo T."/>
            <person name="Motooka D."/>
            <person name="Nabeya D."/>
            <person name="Jung N."/>
            <person name="Uechi K."/>
            <person name="Horii T."/>
            <person name="Iida T."/>
            <person name="Fujita J."/>
            <person name="Nakamura S."/>
        </authorList>
    </citation>
    <scope>NUCLEOTIDE SEQUENCE [LARGE SCALE GENOMIC DNA]</scope>
    <source>
        <strain evidence="1 2">JCM 30396</strain>
    </source>
</reference>
<organism evidence="1 2">
    <name type="scientific">Mycolicibacterium helvum</name>
    <dbReference type="NCBI Taxonomy" id="1534349"/>
    <lineage>
        <taxon>Bacteria</taxon>
        <taxon>Bacillati</taxon>
        <taxon>Actinomycetota</taxon>
        <taxon>Actinomycetes</taxon>
        <taxon>Mycobacteriales</taxon>
        <taxon>Mycobacteriaceae</taxon>
        <taxon>Mycolicibacterium</taxon>
    </lineage>
</organism>
<evidence type="ECO:0000313" key="2">
    <source>
        <dbReference type="Proteomes" id="UP000467148"/>
    </source>
</evidence>
<name>A0A7I7T776_9MYCO</name>
<dbReference type="EMBL" id="AP022596">
    <property type="protein sequence ID" value="BBY64850.1"/>
    <property type="molecule type" value="Genomic_DNA"/>
</dbReference>
<sequence length="65" mass="6464">MSGSRGGGSDINGVRTVDATVVLSRALFVFPEQAVPASKTAAIARGAIPDVSLIGPVSGRLISAV</sequence>